<comment type="caution">
    <text evidence="8">The sequence shown here is derived from an EMBL/GenBank/DDBJ whole genome shotgun (WGS) entry which is preliminary data.</text>
</comment>
<evidence type="ECO:0000256" key="3">
    <source>
        <dbReference type="ARBA" id="ARBA00022884"/>
    </source>
</evidence>
<reference evidence="8 9" key="1">
    <citation type="submission" date="2022-05" db="EMBL/GenBank/DDBJ databases">
        <authorList>
            <consortium name="Genoscope - CEA"/>
            <person name="William W."/>
        </authorList>
    </citation>
    <scope>NUCLEOTIDE SEQUENCE [LARGE SCALE GENOMIC DNA]</scope>
</reference>
<evidence type="ECO:0000256" key="2">
    <source>
        <dbReference type="ARBA" id="ARBA00020989"/>
    </source>
</evidence>
<dbReference type="Proteomes" id="UP001159427">
    <property type="component" value="Unassembled WGS sequence"/>
</dbReference>
<evidence type="ECO:0000259" key="7">
    <source>
        <dbReference type="PROSITE" id="PS50832"/>
    </source>
</evidence>
<dbReference type="SMART" id="SM00652">
    <property type="entry name" value="eIF1a"/>
    <property type="match status" value="1"/>
</dbReference>
<feature type="region of interest" description="Disordered" evidence="6">
    <location>
        <begin position="106"/>
        <end position="176"/>
    </location>
</feature>
<accession>A0ABN8MBA6</accession>
<protein>
    <recommendedName>
        <fullName evidence="2">Probable RNA-binding protein EIF1AD</fullName>
    </recommendedName>
    <alternativeName>
        <fullName evidence="4">Eukaryotic translation initiation factor 1A domain-containing protein</fullName>
    </alternativeName>
</protein>
<evidence type="ECO:0000256" key="1">
    <source>
        <dbReference type="ARBA" id="ARBA00007340"/>
    </source>
</evidence>
<organism evidence="8 9">
    <name type="scientific">Porites evermanni</name>
    <dbReference type="NCBI Taxonomy" id="104178"/>
    <lineage>
        <taxon>Eukaryota</taxon>
        <taxon>Metazoa</taxon>
        <taxon>Cnidaria</taxon>
        <taxon>Anthozoa</taxon>
        <taxon>Hexacorallia</taxon>
        <taxon>Scleractinia</taxon>
        <taxon>Fungiina</taxon>
        <taxon>Poritidae</taxon>
        <taxon>Porites</taxon>
    </lineage>
</organism>
<evidence type="ECO:0000256" key="6">
    <source>
        <dbReference type="SAM" id="MobiDB-lite"/>
    </source>
</evidence>
<comment type="similarity">
    <text evidence="1">Belongs to the EIF1AD family.</text>
</comment>
<evidence type="ECO:0000256" key="5">
    <source>
        <dbReference type="PROSITE-ProRule" id="PRU00181"/>
    </source>
</evidence>
<dbReference type="PROSITE" id="PS50832">
    <property type="entry name" value="S1_IF1_TYPE"/>
    <property type="match status" value="1"/>
</dbReference>
<dbReference type="CDD" id="cd05792">
    <property type="entry name" value="S1_eIF1AD_like"/>
    <property type="match status" value="1"/>
</dbReference>
<keyword evidence="3" id="KW-0694">RNA-binding</keyword>
<dbReference type="PANTHER" id="PTHR21641">
    <property type="entry name" value="TRANSLATION INITIATION FACTOR-RELATED"/>
    <property type="match status" value="1"/>
</dbReference>
<dbReference type="SUPFAM" id="SSF50249">
    <property type="entry name" value="Nucleic acid-binding proteins"/>
    <property type="match status" value="1"/>
</dbReference>
<sequence length="176" mass="20078">MSKATKRKHVTKEVLDDYVVPEPNQQIVKILGSRGNNLHEAETPDGSKYLVSMPSKFRKSVWIKRGDFVIVDPIEEGNKVCAEIVYILYSKQIKYLKSEGLWPETFTEKSPADEKPHVKQGSSNVDRRANEDISDDDEEENSEDDNDLFVNPNHQKPTCYVDTDSSSEESDNNNEQ</sequence>
<evidence type="ECO:0000313" key="9">
    <source>
        <dbReference type="Proteomes" id="UP001159427"/>
    </source>
</evidence>
<feature type="compositionally biased region" description="Acidic residues" evidence="6">
    <location>
        <begin position="132"/>
        <end position="147"/>
    </location>
</feature>
<dbReference type="Pfam" id="PF01176">
    <property type="entry name" value="eIF-1a"/>
    <property type="match status" value="1"/>
</dbReference>
<evidence type="ECO:0000313" key="8">
    <source>
        <dbReference type="EMBL" id="CAH3026938.1"/>
    </source>
</evidence>
<keyword evidence="5" id="KW-0648">Protein biosynthesis</keyword>
<evidence type="ECO:0000256" key="4">
    <source>
        <dbReference type="ARBA" id="ARBA00031998"/>
    </source>
</evidence>
<dbReference type="InterPro" id="IPR012340">
    <property type="entry name" value="NA-bd_OB-fold"/>
</dbReference>
<feature type="compositionally biased region" description="Acidic residues" evidence="6">
    <location>
        <begin position="165"/>
        <end position="176"/>
    </location>
</feature>
<name>A0ABN8MBA6_9CNID</name>
<gene>
    <name evidence="8" type="ORF">PEVE_00030270</name>
</gene>
<proteinExistence type="inferred from homology"/>
<feature type="domain" description="S1-like" evidence="7">
    <location>
        <begin position="5"/>
        <end position="89"/>
    </location>
</feature>
<dbReference type="Gene3D" id="2.40.50.140">
    <property type="entry name" value="Nucleic acid-binding proteins"/>
    <property type="match status" value="1"/>
</dbReference>
<dbReference type="InterPro" id="IPR039294">
    <property type="entry name" value="EIF1AD"/>
</dbReference>
<dbReference type="InterPro" id="IPR001253">
    <property type="entry name" value="TIF_eIF-1A"/>
</dbReference>
<dbReference type="InterPro" id="IPR006196">
    <property type="entry name" value="RNA-binding_domain_S1_IF1"/>
</dbReference>
<dbReference type="PANTHER" id="PTHR21641:SF0">
    <property type="entry name" value="RNA-BINDING PROTEIN EIF1AD-RELATED"/>
    <property type="match status" value="1"/>
</dbReference>
<keyword evidence="5" id="KW-0396">Initiation factor</keyword>
<keyword evidence="9" id="KW-1185">Reference proteome</keyword>
<dbReference type="EMBL" id="CALNXI010000428">
    <property type="protein sequence ID" value="CAH3026938.1"/>
    <property type="molecule type" value="Genomic_DNA"/>
</dbReference>
<feature type="compositionally biased region" description="Basic and acidic residues" evidence="6">
    <location>
        <begin position="106"/>
        <end position="117"/>
    </location>
</feature>